<reference evidence="2 3" key="1">
    <citation type="submission" date="2010-12" db="EMBL/GenBank/DDBJ databases">
        <title>The Genome Sequence of Coprobacillus sp. strain 29_1.</title>
        <authorList>
            <consortium name="The Broad Institute Genome Sequencing Platform"/>
            <person name="Earl A."/>
            <person name="Ward D."/>
            <person name="Feldgarden M."/>
            <person name="Gevers D."/>
            <person name="Daigneault M."/>
            <person name="Sibley C.D."/>
            <person name="White A."/>
            <person name="Strauss J."/>
            <person name="Allen-Vercoe E."/>
            <person name="Young S.K."/>
            <person name="Zeng Q."/>
            <person name="Gargeya S."/>
            <person name="Fitzgerald M."/>
            <person name="Haas B."/>
            <person name="Abouelleil A."/>
            <person name="Alvarado L."/>
            <person name="Arachchi H.M."/>
            <person name="Berlin A."/>
            <person name="Brown A."/>
            <person name="Chapman S.B."/>
            <person name="Chen Z."/>
            <person name="Dunbar C."/>
            <person name="Freedman E."/>
            <person name="Gearin G."/>
            <person name="Gellesch M."/>
            <person name="Goldberg J."/>
            <person name="Griggs A."/>
            <person name="Gujja S."/>
            <person name="Heilman E."/>
            <person name="Heiman D."/>
            <person name="Howarth C."/>
            <person name="Larson L."/>
            <person name="Lui A."/>
            <person name="MacDonald P.J.P."/>
            <person name="Mehta T."/>
            <person name="Montmayeur A."/>
            <person name="Murphy C."/>
            <person name="Neiman D."/>
            <person name="Pearson M."/>
            <person name="Priest M."/>
            <person name="Roberts A."/>
            <person name="Saif S."/>
            <person name="Shea T."/>
            <person name="Shenoy N."/>
            <person name="Sisk P."/>
            <person name="Stolte C."/>
            <person name="Sykes S."/>
            <person name="White J."/>
            <person name="Yandava C."/>
            <person name="Nusbaum C."/>
            <person name="Birren B."/>
        </authorList>
    </citation>
    <scope>NUCLEOTIDE SEQUENCE [LARGE SCALE GENOMIC DNA]</scope>
    <source>
        <strain evidence="2 3">29_1</strain>
    </source>
</reference>
<keyword evidence="1" id="KW-1133">Transmembrane helix</keyword>
<protein>
    <recommendedName>
        <fullName evidence="4">NERD domain-containing protein</fullName>
    </recommendedName>
</protein>
<feature type="transmembrane region" description="Helical" evidence="1">
    <location>
        <begin position="7"/>
        <end position="24"/>
    </location>
</feature>
<keyword evidence="1" id="KW-0472">Membrane</keyword>
<gene>
    <name evidence="2" type="ORF">HMPREF9488_00263</name>
</gene>
<dbReference type="AlphaFoldDB" id="E7G675"/>
<accession>E7G675</accession>
<dbReference type="eggNOG" id="ENOG5033GFY">
    <property type="taxonomic scope" value="Bacteria"/>
</dbReference>
<evidence type="ECO:0000313" key="2">
    <source>
        <dbReference type="EMBL" id="EFW06726.1"/>
    </source>
</evidence>
<dbReference type="EMBL" id="ADKX01000001">
    <property type="protein sequence ID" value="EFW06726.1"/>
    <property type="molecule type" value="Genomic_DNA"/>
</dbReference>
<comment type="caution">
    <text evidence="2">The sequence shown here is derived from an EMBL/GenBank/DDBJ whole genome shotgun (WGS) entry which is preliminary data.</text>
</comment>
<name>E7G675_9FIRM</name>
<keyword evidence="3" id="KW-1185">Reference proteome</keyword>
<evidence type="ECO:0000313" key="3">
    <source>
        <dbReference type="Proteomes" id="UP000003157"/>
    </source>
</evidence>
<dbReference type="OrthoDB" id="9554279at2"/>
<proteinExistence type="predicted"/>
<dbReference type="STRING" id="100884.GCA_000269565_01437"/>
<organism evidence="2 3">
    <name type="scientific">Coprobacillus cateniformis</name>
    <dbReference type="NCBI Taxonomy" id="100884"/>
    <lineage>
        <taxon>Bacteria</taxon>
        <taxon>Bacillati</taxon>
        <taxon>Bacillota</taxon>
        <taxon>Erysipelotrichia</taxon>
        <taxon>Erysipelotrichales</taxon>
        <taxon>Coprobacillaceae</taxon>
        <taxon>Coprobacillus</taxon>
    </lineage>
</organism>
<dbReference type="RefSeq" id="WP_008787391.1">
    <property type="nucleotide sequence ID" value="NZ_AKCB01000001.1"/>
</dbReference>
<evidence type="ECO:0008006" key="4">
    <source>
        <dbReference type="Google" id="ProtNLM"/>
    </source>
</evidence>
<evidence type="ECO:0000256" key="1">
    <source>
        <dbReference type="SAM" id="Phobius"/>
    </source>
</evidence>
<dbReference type="Proteomes" id="UP000003157">
    <property type="component" value="Unassembled WGS sequence"/>
</dbReference>
<keyword evidence="1" id="KW-0812">Transmembrane</keyword>
<sequence length="217" mass="26226">MNDNRTLFVVLIGFFCMFSIAMVIKTIRNYYIFKASFYTEIYSGLFEYITRKKSLKRMSQSYWLERELGSHRIMYQITKTKYENIVQPYILILLTTGLYVIQIHNESAHYICHQGTLKKITENKNKEKIVQNLPFPISEFKNFQYHFELLLDNTVIPMRYILAFTDHSQLDIYLKDISVIQKKQLIQTIKEYHLQSKDVYSKEDIERIYYHFTKKIF</sequence>
<dbReference type="HOGENOM" id="CLU_1209089_0_0_9"/>
<dbReference type="GeneID" id="78229313"/>